<evidence type="ECO:0000313" key="1">
    <source>
        <dbReference type="EMBL" id="MFC0049015.1"/>
    </source>
</evidence>
<accession>A0ABV6BHQ6</accession>
<proteinExistence type="predicted"/>
<name>A0ABV6BHQ6_9GAMM</name>
<sequence length="57" mass="6430">MQQQDKVKTPFDTASQPNAATQDFLFQPDYFHGELNASEDSLEWQEFALLQQHGSGG</sequence>
<dbReference type="EMBL" id="JBHLXP010000003">
    <property type="protein sequence ID" value="MFC0049015.1"/>
    <property type="molecule type" value="Genomic_DNA"/>
</dbReference>
<protein>
    <submittedName>
        <fullName evidence="1">Uncharacterized protein</fullName>
    </submittedName>
</protein>
<gene>
    <name evidence="1" type="ORF">ACFFJP_12030</name>
</gene>
<comment type="caution">
    <text evidence="1">The sequence shown here is derived from an EMBL/GenBank/DDBJ whole genome shotgun (WGS) entry which is preliminary data.</text>
</comment>
<organism evidence="1 2">
    <name type="scientific">Rheinheimera tilapiae</name>
    <dbReference type="NCBI Taxonomy" id="875043"/>
    <lineage>
        <taxon>Bacteria</taxon>
        <taxon>Pseudomonadati</taxon>
        <taxon>Pseudomonadota</taxon>
        <taxon>Gammaproteobacteria</taxon>
        <taxon>Chromatiales</taxon>
        <taxon>Chromatiaceae</taxon>
        <taxon>Rheinheimera</taxon>
    </lineage>
</organism>
<reference evidence="1 2" key="1">
    <citation type="submission" date="2024-09" db="EMBL/GenBank/DDBJ databases">
        <authorList>
            <person name="Sun Q."/>
            <person name="Mori K."/>
        </authorList>
    </citation>
    <scope>NUCLEOTIDE SEQUENCE [LARGE SCALE GENOMIC DNA]</scope>
    <source>
        <strain evidence="1 2">KCTC 23315</strain>
    </source>
</reference>
<dbReference type="RefSeq" id="WP_377244104.1">
    <property type="nucleotide sequence ID" value="NZ_JBHLXP010000003.1"/>
</dbReference>
<keyword evidence="2" id="KW-1185">Reference proteome</keyword>
<evidence type="ECO:0000313" key="2">
    <source>
        <dbReference type="Proteomes" id="UP001589813"/>
    </source>
</evidence>
<dbReference type="Proteomes" id="UP001589813">
    <property type="component" value="Unassembled WGS sequence"/>
</dbReference>